<name>A0A8S5TSW5_9CAUD</name>
<dbReference type="EMBL" id="BK015921">
    <property type="protein sequence ID" value="DAF85255.1"/>
    <property type="molecule type" value="Genomic_DNA"/>
</dbReference>
<proteinExistence type="predicted"/>
<protein>
    <submittedName>
        <fullName evidence="1">Transcriptional regulator CopG family, RHH, DNA binding.0A</fullName>
    </submittedName>
</protein>
<reference evidence="1" key="1">
    <citation type="journal article" date="2021" name="Proc. Natl. Acad. Sci. U.S.A.">
        <title>A Catalog of Tens of Thousands of Viruses from Human Metagenomes Reveals Hidden Associations with Chronic Diseases.</title>
        <authorList>
            <person name="Tisza M.J."/>
            <person name="Buck C.B."/>
        </authorList>
    </citation>
    <scope>NUCLEOTIDE SEQUENCE</scope>
    <source>
        <strain evidence="1">Ct7OC5</strain>
    </source>
</reference>
<accession>A0A8S5TSW5</accession>
<evidence type="ECO:0000313" key="1">
    <source>
        <dbReference type="EMBL" id="DAF85255.1"/>
    </source>
</evidence>
<organism evidence="1">
    <name type="scientific">Siphoviridae sp. ct7OC5</name>
    <dbReference type="NCBI Taxonomy" id="2825350"/>
    <lineage>
        <taxon>Viruses</taxon>
        <taxon>Duplodnaviria</taxon>
        <taxon>Heunggongvirae</taxon>
        <taxon>Uroviricota</taxon>
        <taxon>Caudoviricetes</taxon>
    </lineage>
</organism>
<sequence>MARRKDKTLNIRVSDSFITLLKELADKKEMSQANLIEYLVRKEADSMQLKERFEQEQADA</sequence>